<dbReference type="SUPFAM" id="SSF47616">
    <property type="entry name" value="GST C-terminal domain-like"/>
    <property type="match status" value="1"/>
</dbReference>
<dbReference type="CDD" id="cd03206">
    <property type="entry name" value="GST_C_7"/>
    <property type="match status" value="1"/>
</dbReference>
<dbReference type="Proteomes" id="UP000280346">
    <property type="component" value="Unassembled WGS sequence"/>
</dbReference>
<dbReference type="AlphaFoldDB" id="A0A3S0X7C4"/>
<dbReference type="SFLD" id="SFLDG00358">
    <property type="entry name" value="Main_(cytGST)"/>
    <property type="match status" value="1"/>
</dbReference>
<dbReference type="SUPFAM" id="SSF52833">
    <property type="entry name" value="Thioredoxin-like"/>
    <property type="match status" value="1"/>
</dbReference>
<accession>A0A3S0X7C4</accession>
<dbReference type="GO" id="GO:0016740">
    <property type="term" value="F:transferase activity"/>
    <property type="evidence" value="ECO:0007669"/>
    <property type="project" value="UniProtKB-KW"/>
</dbReference>
<dbReference type="PANTHER" id="PTHR44051:SF2">
    <property type="entry name" value="HYPOTHETICAL GLUTATHIONE S-TRANSFERASE LIKE PROTEIN"/>
    <property type="match status" value="1"/>
</dbReference>
<gene>
    <name evidence="3" type="ORF">EJ913_27885</name>
</gene>
<dbReference type="SFLD" id="SFLDS00019">
    <property type="entry name" value="Glutathione_Transferase_(cytos"/>
    <property type="match status" value="1"/>
</dbReference>
<keyword evidence="3" id="KW-0808">Transferase</keyword>
<feature type="domain" description="GST C-terminal" evidence="2">
    <location>
        <begin position="89"/>
        <end position="207"/>
    </location>
</feature>
<feature type="domain" description="GST N-terminal" evidence="1">
    <location>
        <begin position="4"/>
        <end position="83"/>
    </location>
</feature>
<reference evidence="3 4" key="1">
    <citation type="submission" date="2018-12" db="EMBL/GenBank/DDBJ databases">
        <authorList>
            <person name="Yang Y."/>
        </authorList>
    </citation>
    <scope>NUCLEOTIDE SEQUENCE [LARGE SCALE GENOMIC DNA]</scope>
    <source>
        <strain evidence="3 4">GSF71</strain>
    </source>
</reference>
<dbReference type="InterPro" id="IPR040079">
    <property type="entry name" value="Glutathione_S-Trfase"/>
</dbReference>
<evidence type="ECO:0000313" key="3">
    <source>
        <dbReference type="EMBL" id="RUQ63289.1"/>
    </source>
</evidence>
<dbReference type="Pfam" id="PF13417">
    <property type="entry name" value="GST_N_3"/>
    <property type="match status" value="1"/>
</dbReference>
<dbReference type="PANTHER" id="PTHR44051">
    <property type="entry name" value="GLUTATHIONE S-TRANSFERASE-RELATED"/>
    <property type="match status" value="1"/>
</dbReference>
<dbReference type="InterPro" id="IPR004045">
    <property type="entry name" value="Glutathione_S-Trfase_N"/>
</dbReference>
<organism evidence="3 4">
    <name type="scientific">Azospirillum doebereinerae</name>
    <dbReference type="NCBI Taxonomy" id="92933"/>
    <lineage>
        <taxon>Bacteria</taxon>
        <taxon>Pseudomonadati</taxon>
        <taxon>Pseudomonadota</taxon>
        <taxon>Alphaproteobacteria</taxon>
        <taxon>Rhodospirillales</taxon>
        <taxon>Azospirillaceae</taxon>
        <taxon>Azospirillum</taxon>
    </lineage>
</organism>
<dbReference type="RefSeq" id="WP_127004125.1">
    <property type="nucleotide sequence ID" value="NZ_CP173191.1"/>
</dbReference>
<dbReference type="Gene3D" id="3.40.30.10">
    <property type="entry name" value="Glutaredoxin"/>
    <property type="match status" value="1"/>
</dbReference>
<evidence type="ECO:0000313" key="4">
    <source>
        <dbReference type="Proteomes" id="UP000280346"/>
    </source>
</evidence>
<dbReference type="EMBL" id="RZIJ01000034">
    <property type="protein sequence ID" value="RUQ63289.1"/>
    <property type="molecule type" value="Genomic_DNA"/>
</dbReference>
<dbReference type="PROSITE" id="PS50405">
    <property type="entry name" value="GST_CTER"/>
    <property type="match status" value="1"/>
</dbReference>
<dbReference type="Gene3D" id="1.20.1050.10">
    <property type="match status" value="1"/>
</dbReference>
<evidence type="ECO:0000259" key="1">
    <source>
        <dbReference type="PROSITE" id="PS50404"/>
    </source>
</evidence>
<proteinExistence type="predicted"/>
<dbReference type="PROSITE" id="PS50404">
    <property type="entry name" value="GST_NTER"/>
    <property type="match status" value="1"/>
</dbReference>
<protein>
    <submittedName>
        <fullName evidence="3">Glutathione S-transferase</fullName>
    </submittedName>
</protein>
<dbReference type="InterPro" id="IPR036249">
    <property type="entry name" value="Thioredoxin-like_sf"/>
</dbReference>
<dbReference type="InterPro" id="IPR036282">
    <property type="entry name" value="Glutathione-S-Trfase_C_sf"/>
</dbReference>
<dbReference type="InterPro" id="IPR004046">
    <property type="entry name" value="GST_C"/>
</dbReference>
<comment type="caution">
    <text evidence="3">The sequence shown here is derived from an EMBL/GenBank/DDBJ whole genome shotgun (WGS) entry which is preliminary data.</text>
</comment>
<dbReference type="Pfam" id="PF00043">
    <property type="entry name" value="GST_C"/>
    <property type="match status" value="1"/>
</dbReference>
<dbReference type="OrthoDB" id="9810080at2"/>
<keyword evidence="4" id="KW-1185">Reference proteome</keyword>
<sequence length="207" mass="22581">MTEPTITLYGMSLSGHAHRVEAFLTILGLRHRYVETTPELRRSEEYLAMNPLGQLPVLVDGDTVVPDSNAILVYLAGRYDASGLWHPKDPVQAAAVQRWLSIAAGEIRFGPSRARFLTVWGGPHSMADAQATAARVLPFMDGHLAARDWLAAERATIADLACYAYVARAPEGGVALDPYPALRRWLERVEALPGFTAMPHAPVSQPA</sequence>
<dbReference type="InterPro" id="IPR010987">
    <property type="entry name" value="Glutathione-S-Trfase_C-like"/>
</dbReference>
<name>A0A3S0X7C4_9PROT</name>
<evidence type="ECO:0000259" key="2">
    <source>
        <dbReference type="PROSITE" id="PS50405"/>
    </source>
</evidence>